<protein>
    <submittedName>
        <fullName evidence="3">DUF6328 family protein</fullName>
    </submittedName>
</protein>
<evidence type="ECO:0000313" key="4">
    <source>
        <dbReference type="Proteomes" id="UP001422074"/>
    </source>
</evidence>
<feature type="compositionally biased region" description="Basic and acidic residues" evidence="1">
    <location>
        <begin position="12"/>
        <end position="21"/>
    </location>
</feature>
<organism evidence="3 4">
    <name type="scientific">Sinomonas halotolerans</name>
    <dbReference type="NCBI Taxonomy" id="1644133"/>
    <lineage>
        <taxon>Bacteria</taxon>
        <taxon>Bacillati</taxon>
        <taxon>Actinomycetota</taxon>
        <taxon>Actinomycetes</taxon>
        <taxon>Micrococcales</taxon>
        <taxon>Micrococcaceae</taxon>
        <taxon>Sinomonas</taxon>
    </lineage>
</organism>
<feature type="transmembrane region" description="Helical" evidence="2">
    <location>
        <begin position="148"/>
        <end position="169"/>
    </location>
</feature>
<dbReference type="Proteomes" id="UP001422074">
    <property type="component" value="Unassembled WGS sequence"/>
</dbReference>
<sequence>MPSGITDAGAPQREEPLDDERGYKRRETYAAKLDRNWNELLQELRILQTGLQLIAGFLLTLPFQSRFAELDAYGVWLYLAMVLTAAAAIPVVLMPLSVHRWLFRRHVKNRIVTSGAWAAKIGLVLACLLIVGTSSLIFYKVIGLWESWVAGAALLLLCLVTFIAVPAALARQGSSEDEEDEEAEEDEEEGQPARTDRPL</sequence>
<keyword evidence="4" id="KW-1185">Reference proteome</keyword>
<accession>A0ABU9X0A8</accession>
<dbReference type="EMBL" id="JBDFRB010000007">
    <property type="protein sequence ID" value="MEN2744891.1"/>
    <property type="molecule type" value="Genomic_DNA"/>
</dbReference>
<evidence type="ECO:0000256" key="2">
    <source>
        <dbReference type="SAM" id="Phobius"/>
    </source>
</evidence>
<proteinExistence type="predicted"/>
<feature type="region of interest" description="Disordered" evidence="1">
    <location>
        <begin position="173"/>
        <end position="199"/>
    </location>
</feature>
<feature type="transmembrane region" description="Helical" evidence="2">
    <location>
        <begin position="117"/>
        <end position="142"/>
    </location>
</feature>
<reference evidence="3 4" key="1">
    <citation type="submission" date="2024-05" db="EMBL/GenBank/DDBJ databases">
        <title>Sinomonas sp. nov., isolated from a waste landfill.</title>
        <authorList>
            <person name="Zhao Y."/>
        </authorList>
    </citation>
    <scope>NUCLEOTIDE SEQUENCE [LARGE SCALE GENOMIC DNA]</scope>
    <source>
        <strain evidence="3 4">CCTCC AB2014300</strain>
    </source>
</reference>
<gene>
    <name evidence="3" type="ORF">ABCQ75_10115</name>
</gene>
<name>A0ABU9X0A8_9MICC</name>
<evidence type="ECO:0000313" key="3">
    <source>
        <dbReference type="EMBL" id="MEN2744891.1"/>
    </source>
</evidence>
<feature type="compositionally biased region" description="Acidic residues" evidence="1">
    <location>
        <begin position="175"/>
        <end position="190"/>
    </location>
</feature>
<dbReference type="Pfam" id="PF19853">
    <property type="entry name" value="DUF6328"/>
    <property type="match status" value="1"/>
</dbReference>
<dbReference type="InterPro" id="IPR046291">
    <property type="entry name" value="DUF6328"/>
</dbReference>
<keyword evidence="2" id="KW-1133">Transmembrane helix</keyword>
<feature type="region of interest" description="Disordered" evidence="1">
    <location>
        <begin position="1"/>
        <end position="21"/>
    </location>
</feature>
<comment type="caution">
    <text evidence="3">The sequence shown here is derived from an EMBL/GenBank/DDBJ whole genome shotgun (WGS) entry which is preliminary data.</text>
</comment>
<keyword evidence="2" id="KW-0472">Membrane</keyword>
<keyword evidence="2" id="KW-0812">Transmembrane</keyword>
<dbReference type="RefSeq" id="WP_345885233.1">
    <property type="nucleotide sequence ID" value="NZ_JBDFRB010000007.1"/>
</dbReference>
<feature type="transmembrane region" description="Helical" evidence="2">
    <location>
        <begin position="75"/>
        <end position="96"/>
    </location>
</feature>
<evidence type="ECO:0000256" key="1">
    <source>
        <dbReference type="SAM" id="MobiDB-lite"/>
    </source>
</evidence>